<proteinExistence type="inferred from homology"/>
<name>E7G8N8_9FIRM</name>
<gene>
    <name evidence="4" type="ORF">HMPREF9488_01126</name>
</gene>
<evidence type="ECO:0000259" key="3">
    <source>
        <dbReference type="Pfam" id="PF25888"/>
    </source>
</evidence>
<dbReference type="eggNOG" id="COG3611">
    <property type="taxonomic scope" value="Bacteria"/>
</dbReference>
<keyword evidence="5" id="KW-1185">Reference proteome</keyword>
<dbReference type="InterPro" id="IPR006343">
    <property type="entry name" value="DnaB/C_C"/>
</dbReference>
<dbReference type="AlphaFoldDB" id="E7G8N8"/>
<accession>E7G8N8</accession>
<evidence type="ECO:0000256" key="1">
    <source>
        <dbReference type="ARBA" id="ARBA00093462"/>
    </source>
</evidence>
<evidence type="ECO:0000313" key="4">
    <source>
        <dbReference type="EMBL" id="EFW05617.1"/>
    </source>
</evidence>
<dbReference type="HOGENOM" id="CLU_040783_0_0_9"/>
<dbReference type="Proteomes" id="UP000003157">
    <property type="component" value="Unassembled WGS sequence"/>
</dbReference>
<dbReference type="Pfam" id="PF25888">
    <property type="entry name" value="WHD_DnaB"/>
    <property type="match status" value="1"/>
</dbReference>
<evidence type="ECO:0000313" key="5">
    <source>
        <dbReference type="Proteomes" id="UP000003157"/>
    </source>
</evidence>
<dbReference type="InterPro" id="IPR058660">
    <property type="entry name" value="WHD_DnaB"/>
</dbReference>
<sequence length="411" mass="48180">MSDLYRVELHYPLDEVQTDILYYLYQPLIGSDALQLYMMLVIEGKRMNRFLKPSSLSRLTSFLSMSFTDLEKHFQSLEAIGLLKTFVKHENQITQYIYQLQSPLTLKAFFKNQILSSLLQESLSPEDFQKTVQYFRISVEDLSDYEEVTVRFQDVFQIYHHRKHGRILKIKDEFKEPVHQNIEVAYDKELLLKSLADYQINKSKLTDEDFQYMIQLATVYSIDALTLAGLVKDSMHSQGLDYDRLKLNIKKYFEMDSVSKLQEVYHKQPLQYQTQEGQQSPLVLHMKYLDNLTPYELLKEKQGGKEPVFHDLKIVETLMVQLGLKPAVVNVLIEYVLGKNNNRLSKSYCETIGGSLARNHIETAMQAYQELMNDKRQSEEELKIEHVIEENTEVNSQKLFELLDKLEEGQL</sequence>
<comment type="similarity">
    <text evidence="1">Belongs to the DnaB/DnaD family.</text>
</comment>
<feature type="domain" description="Replicative helicase loading/DNA remodeling protein DnaB N-terminal winged helix" evidence="3">
    <location>
        <begin position="16"/>
        <end position="250"/>
    </location>
</feature>
<protein>
    <submittedName>
        <fullName evidence="4">Uncharacterized protein</fullName>
    </submittedName>
</protein>
<dbReference type="STRING" id="100884.GCA_000269565_02970"/>
<dbReference type="Pfam" id="PF07261">
    <property type="entry name" value="DnaB_2"/>
    <property type="match status" value="1"/>
</dbReference>
<evidence type="ECO:0000259" key="2">
    <source>
        <dbReference type="Pfam" id="PF07261"/>
    </source>
</evidence>
<organism evidence="4 5">
    <name type="scientific">Coprobacillus cateniformis</name>
    <dbReference type="NCBI Taxonomy" id="100884"/>
    <lineage>
        <taxon>Bacteria</taxon>
        <taxon>Bacillati</taxon>
        <taxon>Bacillota</taxon>
        <taxon>Erysipelotrichia</taxon>
        <taxon>Erysipelotrichales</taxon>
        <taxon>Coprobacillaceae</taxon>
        <taxon>Coprobacillus</taxon>
    </lineage>
</organism>
<reference evidence="4 5" key="1">
    <citation type="submission" date="2010-12" db="EMBL/GenBank/DDBJ databases">
        <title>The Genome Sequence of Coprobacillus sp. strain 29_1.</title>
        <authorList>
            <consortium name="The Broad Institute Genome Sequencing Platform"/>
            <person name="Earl A."/>
            <person name="Ward D."/>
            <person name="Feldgarden M."/>
            <person name="Gevers D."/>
            <person name="Daigneault M."/>
            <person name="Sibley C.D."/>
            <person name="White A."/>
            <person name="Strauss J."/>
            <person name="Allen-Vercoe E."/>
            <person name="Young S.K."/>
            <person name="Zeng Q."/>
            <person name="Gargeya S."/>
            <person name="Fitzgerald M."/>
            <person name="Haas B."/>
            <person name="Abouelleil A."/>
            <person name="Alvarado L."/>
            <person name="Arachchi H.M."/>
            <person name="Berlin A."/>
            <person name="Brown A."/>
            <person name="Chapman S.B."/>
            <person name="Chen Z."/>
            <person name="Dunbar C."/>
            <person name="Freedman E."/>
            <person name="Gearin G."/>
            <person name="Gellesch M."/>
            <person name="Goldberg J."/>
            <person name="Griggs A."/>
            <person name="Gujja S."/>
            <person name="Heilman E."/>
            <person name="Heiman D."/>
            <person name="Howarth C."/>
            <person name="Larson L."/>
            <person name="Lui A."/>
            <person name="MacDonald P.J.P."/>
            <person name="Mehta T."/>
            <person name="Montmayeur A."/>
            <person name="Murphy C."/>
            <person name="Neiman D."/>
            <person name="Pearson M."/>
            <person name="Priest M."/>
            <person name="Roberts A."/>
            <person name="Saif S."/>
            <person name="Shea T."/>
            <person name="Shenoy N."/>
            <person name="Sisk P."/>
            <person name="Stolte C."/>
            <person name="Sykes S."/>
            <person name="White J."/>
            <person name="Yandava C."/>
            <person name="Nusbaum C."/>
            <person name="Birren B."/>
        </authorList>
    </citation>
    <scope>NUCLEOTIDE SEQUENCE [LARGE SCALE GENOMIC DNA]</scope>
    <source>
        <strain evidence="4 5">29_1</strain>
    </source>
</reference>
<dbReference type="EMBL" id="ADKX01000020">
    <property type="protein sequence ID" value="EFW05617.1"/>
    <property type="molecule type" value="Genomic_DNA"/>
</dbReference>
<feature type="domain" description="DnaB/C C-terminal" evidence="2">
    <location>
        <begin position="311"/>
        <end position="370"/>
    </location>
</feature>
<comment type="caution">
    <text evidence="4">The sequence shown here is derived from an EMBL/GenBank/DDBJ whole genome shotgun (WGS) entry which is preliminary data.</text>
</comment>